<evidence type="ECO:0000256" key="1">
    <source>
        <dbReference type="ARBA" id="ARBA00006484"/>
    </source>
</evidence>
<comment type="similarity">
    <text evidence="1">Belongs to the short-chain dehydrogenases/reductases (SDR) family.</text>
</comment>
<evidence type="ECO:0000256" key="2">
    <source>
        <dbReference type="ARBA" id="ARBA00023002"/>
    </source>
</evidence>
<accession>A0A845B7A3</accession>
<keyword evidence="4" id="KW-1185">Reference proteome</keyword>
<keyword evidence="2" id="KW-0560">Oxidoreductase</keyword>
<dbReference type="PROSITE" id="PS00061">
    <property type="entry name" value="ADH_SHORT"/>
    <property type="match status" value="1"/>
</dbReference>
<protein>
    <submittedName>
        <fullName evidence="3">SDR family oxidoreductase</fullName>
    </submittedName>
</protein>
<dbReference type="PANTHER" id="PTHR42760:SF133">
    <property type="entry name" value="3-OXOACYL-[ACYL-CARRIER-PROTEIN] REDUCTASE"/>
    <property type="match status" value="1"/>
</dbReference>
<dbReference type="PRINTS" id="PR00080">
    <property type="entry name" value="SDRFAMILY"/>
</dbReference>
<dbReference type="Proteomes" id="UP000460715">
    <property type="component" value="Unassembled WGS sequence"/>
</dbReference>
<comment type="caution">
    <text evidence="3">The sequence shown here is derived from an EMBL/GenBank/DDBJ whole genome shotgun (WGS) entry which is preliminary data.</text>
</comment>
<dbReference type="FunFam" id="3.40.50.720:FF:000173">
    <property type="entry name" value="3-oxoacyl-[acyl-carrier protein] reductase"/>
    <property type="match status" value="1"/>
</dbReference>
<organism evidence="3 4">
    <name type="scientific">Teichococcus coralli</name>
    <dbReference type="NCBI Taxonomy" id="2545983"/>
    <lineage>
        <taxon>Bacteria</taxon>
        <taxon>Pseudomonadati</taxon>
        <taxon>Pseudomonadota</taxon>
        <taxon>Alphaproteobacteria</taxon>
        <taxon>Acetobacterales</taxon>
        <taxon>Roseomonadaceae</taxon>
        <taxon>Roseomonas</taxon>
    </lineage>
</organism>
<dbReference type="OrthoDB" id="9803333at2"/>
<sequence>MSSHAGRVAVVTGAGRGIGRAIADALAAAGAATAYLDTEAALAEAAAAAAQERGLTAMARAVDVADEAAVGAAFAAVAAAFGPVDVLVNNAGISPKSGADGRRAEARAVSLGEWQRVLDVNLTGAFLCTRAVLPGMQTLGRGQIVNMASVAGRTYCDIVAVHYAATKAALIGMTKHLAGEQGPYGISVNAIAPGRIDTPLMRGSAPEANEAARLATPLRRLGTPEDVAAACLFLTSPAGAFVTGQVCDVAGGWLLT</sequence>
<dbReference type="Pfam" id="PF13561">
    <property type="entry name" value="adh_short_C2"/>
    <property type="match status" value="1"/>
</dbReference>
<evidence type="ECO:0000313" key="3">
    <source>
        <dbReference type="EMBL" id="MXP63051.1"/>
    </source>
</evidence>
<dbReference type="InterPro" id="IPR002347">
    <property type="entry name" value="SDR_fam"/>
</dbReference>
<dbReference type="InterPro" id="IPR020904">
    <property type="entry name" value="Sc_DH/Rdtase_CS"/>
</dbReference>
<dbReference type="AlphaFoldDB" id="A0A845B7A3"/>
<dbReference type="GO" id="GO:0016616">
    <property type="term" value="F:oxidoreductase activity, acting on the CH-OH group of donors, NAD or NADP as acceptor"/>
    <property type="evidence" value="ECO:0007669"/>
    <property type="project" value="TreeGrafter"/>
</dbReference>
<dbReference type="NCBIfam" id="NF009466">
    <property type="entry name" value="PRK12826.1-2"/>
    <property type="match status" value="1"/>
</dbReference>
<gene>
    <name evidence="3" type="ORF">E0493_06750</name>
</gene>
<dbReference type="RefSeq" id="WP_160936164.1">
    <property type="nucleotide sequence ID" value="NZ_SNVJ01000004.1"/>
</dbReference>
<dbReference type="InterPro" id="IPR036291">
    <property type="entry name" value="NAD(P)-bd_dom_sf"/>
</dbReference>
<dbReference type="SUPFAM" id="SSF51735">
    <property type="entry name" value="NAD(P)-binding Rossmann-fold domains"/>
    <property type="match status" value="1"/>
</dbReference>
<dbReference type="Gene3D" id="3.40.50.720">
    <property type="entry name" value="NAD(P)-binding Rossmann-like Domain"/>
    <property type="match status" value="1"/>
</dbReference>
<reference evidence="3 4" key="1">
    <citation type="submission" date="2019-03" db="EMBL/GenBank/DDBJ databases">
        <title>Roseomonas sp. a novel Roseomonas species isolated from Sea whip Gorgonian.</title>
        <authorList>
            <person name="Li F."/>
            <person name="Pan X."/>
            <person name="Huang S."/>
            <person name="Li Z."/>
            <person name="Meng B."/>
        </authorList>
    </citation>
    <scope>NUCLEOTIDE SEQUENCE [LARGE SCALE GENOMIC DNA]</scope>
    <source>
        <strain evidence="3 4">M0104</strain>
    </source>
</reference>
<dbReference type="PRINTS" id="PR00081">
    <property type="entry name" value="GDHRDH"/>
</dbReference>
<name>A0A845B7A3_9PROT</name>
<proteinExistence type="inferred from homology"/>
<dbReference type="EMBL" id="SNVJ01000004">
    <property type="protein sequence ID" value="MXP63051.1"/>
    <property type="molecule type" value="Genomic_DNA"/>
</dbReference>
<dbReference type="PANTHER" id="PTHR42760">
    <property type="entry name" value="SHORT-CHAIN DEHYDROGENASES/REDUCTASES FAMILY MEMBER"/>
    <property type="match status" value="1"/>
</dbReference>
<evidence type="ECO:0000313" key="4">
    <source>
        <dbReference type="Proteomes" id="UP000460715"/>
    </source>
</evidence>